<comment type="caution">
    <text evidence="6">The sequence shown here is derived from an EMBL/GenBank/DDBJ whole genome shotgun (WGS) entry which is preliminary data.</text>
</comment>
<reference evidence="6" key="1">
    <citation type="submission" date="2022-01" db="EMBL/GenBank/DDBJ databases">
        <authorList>
            <person name="Jo J.-H."/>
            <person name="Im W.-T."/>
        </authorList>
    </citation>
    <scope>NUCLEOTIDE SEQUENCE</scope>
    <source>
        <strain evidence="6">NA20</strain>
    </source>
</reference>
<dbReference type="PROSITE" id="PS51779">
    <property type="entry name" value="POTRA"/>
    <property type="match status" value="1"/>
</dbReference>
<keyword evidence="4" id="KW-0732">Signal</keyword>
<gene>
    <name evidence="6" type="ORF">LZZ85_25015</name>
</gene>
<accession>A0ABS9KZ40</accession>
<dbReference type="RefSeq" id="WP_237876373.1">
    <property type="nucleotide sequence ID" value="NZ_JAKLTR010000023.1"/>
</dbReference>
<evidence type="ECO:0000256" key="1">
    <source>
        <dbReference type="ARBA" id="ARBA00004370"/>
    </source>
</evidence>
<feature type="chain" id="PRO_5046745811" description="POTRA domain-containing protein" evidence="4">
    <location>
        <begin position="24"/>
        <end position="488"/>
    </location>
</feature>
<dbReference type="EMBL" id="JAKLTR010000023">
    <property type="protein sequence ID" value="MCG2617585.1"/>
    <property type="molecule type" value="Genomic_DNA"/>
</dbReference>
<evidence type="ECO:0000313" key="6">
    <source>
        <dbReference type="EMBL" id="MCG2617585.1"/>
    </source>
</evidence>
<proteinExistence type="predicted"/>
<dbReference type="Gene3D" id="2.40.160.50">
    <property type="entry name" value="membrane protein fhac: a member of the omp85/tpsb transporter family"/>
    <property type="match status" value="1"/>
</dbReference>
<sequence length="488" mass="56529">MYRVAKYCLWLLLALACHQSLLAQESGGTEGKPKKEKHEKKSEDTYVVPAGESPFIVRNIVISGNRKTRDNIILRELSFKSGDAYLLQDLVNKFELARQQLMNLALFHEVTVALKSFDGYKVDVAVTVRERWYLFPIPYLRPVDRNLNQWIVEQKASLDRVDYGMKLMYNNATGRNDKLRATVISGYSRQLLLNYDRPYIDKKMRIGLSVGMSLGKNREMNYNTVDDKQVFIKDKGYLRNFWRGYMELSYRKAIRTRHRLGIAYATEELADTIVKLNPDYFPGGRKKIAFPELYYFFNYTFLDYIPYPTKGYAAELYFSKKGIDKSLNSWEMGIKGSGNWPVGKKTFVSLNSFATVKLPFDQPYYNRRLLGYSSTFMQGYEYYVVDGVAGGYLKASATTRLLNFNLNFKGTKKIAPLRIPVNIYGRVYGNTGYIYDPQPGKNFLANRMLFSSGIGIDIVTFYDFVFKLDWSFNQLGQNGLFFHRRSIF</sequence>
<organism evidence="6 7">
    <name type="scientific">Terrimonas ginsenosidimutans</name>
    <dbReference type="NCBI Taxonomy" id="2908004"/>
    <lineage>
        <taxon>Bacteria</taxon>
        <taxon>Pseudomonadati</taxon>
        <taxon>Bacteroidota</taxon>
        <taxon>Chitinophagia</taxon>
        <taxon>Chitinophagales</taxon>
        <taxon>Chitinophagaceae</taxon>
        <taxon>Terrimonas</taxon>
    </lineage>
</organism>
<dbReference type="PROSITE" id="PS51257">
    <property type="entry name" value="PROKAR_LIPOPROTEIN"/>
    <property type="match status" value="1"/>
</dbReference>
<feature type="domain" description="POTRA" evidence="5">
    <location>
        <begin position="55"/>
        <end position="131"/>
    </location>
</feature>
<feature type="region of interest" description="Disordered" evidence="3">
    <location>
        <begin position="25"/>
        <end position="44"/>
    </location>
</feature>
<evidence type="ECO:0000313" key="7">
    <source>
        <dbReference type="Proteomes" id="UP001165367"/>
    </source>
</evidence>
<dbReference type="Pfam" id="PF07244">
    <property type="entry name" value="POTRA"/>
    <property type="match status" value="1"/>
</dbReference>
<protein>
    <recommendedName>
        <fullName evidence="5">POTRA domain-containing protein</fullName>
    </recommendedName>
</protein>
<evidence type="ECO:0000256" key="3">
    <source>
        <dbReference type="SAM" id="MobiDB-lite"/>
    </source>
</evidence>
<feature type="signal peptide" evidence="4">
    <location>
        <begin position="1"/>
        <end position="23"/>
    </location>
</feature>
<comment type="subcellular location">
    <subcellularLocation>
        <location evidence="1">Membrane</location>
    </subcellularLocation>
</comment>
<evidence type="ECO:0000259" key="5">
    <source>
        <dbReference type="PROSITE" id="PS51779"/>
    </source>
</evidence>
<dbReference type="InterPro" id="IPR010827">
    <property type="entry name" value="BamA/TamA_POTRA"/>
</dbReference>
<name>A0ABS9KZ40_9BACT</name>
<dbReference type="Proteomes" id="UP001165367">
    <property type="component" value="Unassembled WGS sequence"/>
</dbReference>
<dbReference type="Gene3D" id="3.10.20.310">
    <property type="entry name" value="membrane protein fhac"/>
    <property type="match status" value="1"/>
</dbReference>
<keyword evidence="2" id="KW-0472">Membrane</keyword>
<keyword evidence="7" id="KW-1185">Reference proteome</keyword>
<dbReference type="InterPro" id="IPR034746">
    <property type="entry name" value="POTRA"/>
</dbReference>
<evidence type="ECO:0000256" key="2">
    <source>
        <dbReference type="ARBA" id="ARBA00023136"/>
    </source>
</evidence>
<evidence type="ECO:0000256" key="4">
    <source>
        <dbReference type="SAM" id="SignalP"/>
    </source>
</evidence>